<dbReference type="InterPro" id="IPR013815">
    <property type="entry name" value="ATP_grasp_subdomain_1"/>
</dbReference>
<dbReference type="InterPro" id="IPR036921">
    <property type="entry name" value="PurM-like_N_sf"/>
</dbReference>
<comment type="catalytic activity">
    <reaction evidence="16">
        <text>2-formamido-N(1)-(5-O-phospho-beta-D-ribosyl)acetamidine + ATP = 5-amino-1-(5-phospho-beta-D-ribosyl)imidazole + ADP + phosphate + H(+)</text>
        <dbReference type="Rhea" id="RHEA:23032"/>
        <dbReference type="ChEBI" id="CHEBI:15378"/>
        <dbReference type="ChEBI" id="CHEBI:30616"/>
        <dbReference type="ChEBI" id="CHEBI:43474"/>
        <dbReference type="ChEBI" id="CHEBI:137981"/>
        <dbReference type="ChEBI" id="CHEBI:147287"/>
        <dbReference type="ChEBI" id="CHEBI:456216"/>
        <dbReference type="EC" id="6.3.3.1"/>
    </reaction>
</comment>
<dbReference type="Pfam" id="PF02769">
    <property type="entry name" value="AIRS_C"/>
    <property type="match status" value="1"/>
</dbReference>
<dbReference type="STRING" id="136037.A0A067QRN2"/>
<evidence type="ECO:0000256" key="9">
    <source>
        <dbReference type="ARBA" id="ARBA00022723"/>
    </source>
</evidence>
<dbReference type="PANTHER" id="PTHR10520">
    <property type="entry name" value="TRIFUNCTIONAL PURINE BIOSYNTHETIC PROTEIN ADENOSINE-3-RELATED"/>
    <property type="match status" value="1"/>
</dbReference>
<evidence type="ECO:0000256" key="5">
    <source>
        <dbReference type="ARBA" id="ARBA00008630"/>
    </source>
</evidence>
<evidence type="ECO:0000256" key="12">
    <source>
        <dbReference type="ARBA" id="ARBA00022840"/>
    </source>
</evidence>
<dbReference type="UniPathway" id="UPA00074">
    <property type="reaction ID" value="UER00125"/>
</dbReference>
<dbReference type="AlphaFoldDB" id="A0A067QRN2"/>
<dbReference type="EC" id="6.3.4.13" evidence="16"/>
<dbReference type="FunFam" id="3.90.600.10:FF:000001">
    <property type="entry name" value="Trifunctional purine biosynthetic protein adenosine-3"/>
    <property type="match status" value="1"/>
</dbReference>
<dbReference type="OrthoDB" id="2018833at2759"/>
<dbReference type="InterPro" id="IPR000115">
    <property type="entry name" value="PRibGlycinamide_synth"/>
</dbReference>
<dbReference type="GO" id="GO:0006189">
    <property type="term" value="P:'de novo' IMP biosynthetic process"/>
    <property type="evidence" value="ECO:0007669"/>
    <property type="project" value="UniProtKB-UniRule"/>
</dbReference>
<dbReference type="Pfam" id="PF02844">
    <property type="entry name" value="GARS_N"/>
    <property type="match status" value="1"/>
</dbReference>
<dbReference type="eggNOG" id="KOG3076">
    <property type="taxonomic scope" value="Eukaryota"/>
</dbReference>
<dbReference type="InterPro" id="IPR011761">
    <property type="entry name" value="ATP-grasp"/>
</dbReference>
<dbReference type="Gene3D" id="3.90.600.10">
    <property type="entry name" value="Phosphoribosylglycinamide synthetase, C-terminal domain"/>
    <property type="match status" value="1"/>
</dbReference>
<proteinExistence type="inferred from homology"/>
<dbReference type="InterPro" id="IPR020560">
    <property type="entry name" value="PRibGlycinamide_synth_C-dom"/>
</dbReference>
<keyword evidence="13 16" id="KW-0464">Manganese</keyword>
<organism evidence="18 19">
    <name type="scientific">Zootermopsis nevadensis</name>
    <name type="common">Dampwood termite</name>
    <dbReference type="NCBI Taxonomy" id="136037"/>
    <lineage>
        <taxon>Eukaryota</taxon>
        <taxon>Metazoa</taxon>
        <taxon>Ecdysozoa</taxon>
        <taxon>Arthropoda</taxon>
        <taxon>Hexapoda</taxon>
        <taxon>Insecta</taxon>
        <taxon>Pterygota</taxon>
        <taxon>Neoptera</taxon>
        <taxon>Polyneoptera</taxon>
        <taxon>Dictyoptera</taxon>
        <taxon>Blattodea</taxon>
        <taxon>Blattoidea</taxon>
        <taxon>Termitoidae</taxon>
        <taxon>Termopsidae</taxon>
        <taxon>Zootermopsis</taxon>
    </lineage>
</organism>
<dbReference type="Pfam" id="PF00551">
    <property type="entry name" value="Formyl_trans_N"/>
    <property type="match status" value="1"/>
</dbReference>
<dbReference type="SMART" id="SM01209">
    <property type="entry name" value="GARS_A"/>
    <property type="match status" value="1"/>
</dbReference>
<dbReference type="InterPro" id="IPR016185">
    <property type="entry name" value="PreATP-grasp_dom_sf"/>
</dbReference>
<dbReference type="GO" id="GO:0046872">
    <property type="term" value="F:metal ion binding"/>
    <property type="evidence" value="ECO:0007669"/>
    <property type="project" value="UniProtKB-KW"/>
</dbReference>
<dbReference type="Gene3D" id="3.40.50.170">
    <property type="entry name" value="Formyl transferase, N-terminal domain"/>
    <property type="match status" value="1"/>
</dbReference>
<dbReference type="InterPro" id="IPR036477">
    <property type="entry name" value="Formyl_transf_N_sf"/>
</dbReference>
<keyword evidence="11 16" id="KW-0658">Purine biosynthesis</keyword>
<dbReference type="eggNOG" id="KOG0237">
    <property type="taxonomic scope" value="Eukaryota"/>
</dbReference>
<dbReference type="FunFam" id="3.30.1490.20:FF:000006">
    <property type="entry name" value="phosphoribosylamine--glycine ligase, chloroplastic-like"/>
    <property type="match status" value="1"/>
</dbReference>
<dbReference type="Pfam" id="PF02843">
    <property type="entry name" value="GARS_C"/>
    <property type="match status" value="1"/>
</dbReference>
<evidence type="ECO:0000256" key="4">
    <source>
        <dbReference type="ARBA" id="ARBA00007423"/>
    </source>
</evidence>
<dbReference type="GO" id="GO:0004641">
    <property type="term" value="F:phosphoribosylformylglycinamidine cyclo-ligase activity"/>
    <property type="evidence" value="ECO:0007669"/>
    <property type="project" value="UniProtKB-EC"/>
</dbReference>
<dbReference type="InterPro" id="IPR037123">
    <property type="entry name" value="PRibGlycinamide_synth_C_sf"/>
</dbReference>
<gene>
    <name evidence="18" type="ORF">L798_13487</name>
</gene>
<evidence type="ECO:0000256" key="2">
    <source>
        <dbReference type="ARBA" id="ARBA00005054"/>
    </source>
</evidence>
<dbReference type="HAMAP" id="MF_00138">
    <property type="entry name" value="GARS"/>
    <property type="match status" value="1"/>
</dbReference>
<keyword evidence="8" id="KW-0808">Transferase</keyword>
<dbReference type="Pfam" id="PF01071">
    <property type="entry name" value="GARS_A"/>
    <property type="match status" value="1"/>
</dbReference>
<dbReference type="GO" id="GO:0046084">
    <property type="term" value="P:adenine biosynthetic process"/>
    <property type="evidence" value="ECO:0007669"/>
    <property type="project" value="TreeGrafter"/>
</dbReference>
<evidence type="ECO:0000256" key="15">
    <source>
        <dbReference type="PROSITE-ProRule" id="PRU00409"/>
    </source>
</evidence>
<feature type="domain" description="ATP-grasp" evidence="17">
    <location>
        <begin position="110"/>
        <end position="317"/>
    </location>
</feature>
<dbReference type="CDD" id="cd08645">
    <property type="entry name" value="FMT_core_GART"/>
    <property type="match status" value="1"/>
</dbReference>
<dbReference type="Gene3D" id="3.90.650.10">
    <property type="entry name" value="PurM-like C-terminal domain"/>
    <property type="match status" value="1"/>
</dbReference>
<dbReference type="InterPro" id="IPR036676">
    <property type="entry name" value="PurM-like_C_sf"/>
</dbReference>
<dbReference type="NCBIfam" id="TIGR00639">
    <property type="entry name" value="PurN"/>
    <property type="match status" value="1"/>
</dbReference>
<evidence type="ECO:0000259" key="17">
    <source>
        <dbReference type="PROSITE" id="PS50975"/>
    </source>
</evidence>
<accession>A0A067QRN2</accession>
<keyword evidence="19" id="KW-1185">Reference proteome</keyword>
<dbReference type="SUPFAM" id="SSF55326">
    <property type="entry name" value="PurM N-terminal domain-like"/>
    <property type="match status" value="1"/>
</dbReference>
<dbReference type="FunFam" id="3.90.650.10:FF:000019">
    <property type="entry name" value="Trifunctional purine biosynthetic protein adenosine-3"/>
    <property type="match status" value="1"/>
</dbReference>
<dbReference type="CDD" id="cd02196">
    <property type="entry name" value="PurM"/>
    <property type="match status" value="1"/>
</dbReference>
<keyword evidence="10 15" id="KW-0547">Nucleotide-binding</keyword>
<dbReference type="SUPFAM" id="SSF52440">
    <property type="entry name" value="PreATP-grasp domain"/>
    <property type="match status" value="1"/>
</dbReference>
<evidence type="ECO:0000256" key="7">
    <source>
        <dbReference type="ARBA" id="ARBA00022598"/>
    </source>
</evidence>
<dbReference type="InterPro" id="IPR020561">
    <property type="entry name" value="PRibGlycinamid_synth_ATP-grasp"/>
</dbReference>
<keyword evidence="7 16" id="KW-0436">Ligase</keyword>
<dbReference type="PROSITE" id="PS00184">
    <property type="entry name" value="GARS"/>
    <property type="match status" value="1"/>
</dbReference>
<dbReference type="GO" id="GO:0004637">
    <property type="term" value="F:phosphoribosylamine-glycine ligase activity"/>
    <property type="evidence" value="ECO:0007669"/>
    <property type="project" value="UniProtKB-UniRule"/>
</dbReference>
<dbReference type="NCBIfam" id="TIGR00878">
    <property type="entry name" value="purM"/>
    <property type="match status" value="1"/>
</dbReference>
<evidence type="ECO:0000256" key="1">
    <source>
        <dbReference type="ARBA" id="ARBA00004686"/>
    </source>
</evidence>
<dbReference type="OMA" id="EVMQACC"/>
<dbReference type="FunFam" id="3.40.50.20:FF:000006">
    <property type="entry name" value="Phosphoribosylamine--glycine ligase, chloroplastic"/>
    <property type="match status" value="1"/>
</dbReference>
<dbReference type="PANTHER" id="PTHR10520:SF12">
    <property type="entry name" value="TRIFUNCTIONAL PURINE BIOSYNTHETIC PROTEIN ADENOSINE-3"/>
    <property type="match status" value="1"/>
</dbReference>
<dbReference type="SUPFAM" id="SSF56042">
    <property type="entry name" value="PurM C-terminal domain-like"/>
    <property type="match status" value="1"/>
</dbReference>
<keyword evidence="9 16" id="KW-0479">Metal-binding</keyword>
<dbReference type="GO" id="GO:0005829">
    <property type="term" value="C:cytosol"/>
    <property type="evidence" value="ECO:0007669"/>
    <property type="project" value="TreeGrafter"/>
</dbReference>
<evidence type="ECO:0000256" key="6">
    <source>
        <dbReference type="ARBA" id="ARBA00008696"/>
    </source>
</evidence>
<dbReference type="InterPro" id="IPR002376">
    <property type="entry name" value="Formyl_transf_N"/>
</dbReference>
<keyword evidence="12 15" id="KW-0067">ATP-binding</keyword>
<evidence type="ECO:0000256" key="14">
    <source>
        <dbReference type="ARBA" id="ARBA00023268"/>
    </source>
</evidence>
<dbReference type="InterPro" id="IPR011054">
    <property type="entry name" value="Rudment_hybrid_motif"/>
</dbReference>
<dbReference type="FunFam" id="3.30.1330.10:FF:000001">
    <property type="entry name" value="Phosphoribosylformylglycinamidine cyclo-ligase"/>
    <property type="match status" value="1"/>
</dbReference>
<comment type="pathway">
    <text evidence="2 16">Purine metabolism; IMP biosynthesis via de novo pathway; N(2)-formyl-N(1)-(5-phospho-D-ribosyl)glycinamide from N(1)-(5-phospho-D-ribosyl)glycinamide (10-formyl THF route): step 1/1.</text>
</comment>
<comment type="pathway">
    <text evidence="3 16">Purine metabolism; IMP biosynthesis via de novo pathway; N(1)-(5-phospho-D-ribosyl)glycinamide from 5-phospho-alpha-D-ribose 1-diphosphate: step 2/2.</text>
</comment>
<dbReference type="Gene3D" id="3.30.470.20">
    <property type="entry name" value="ATP-grasp fold, B domain"/>
    <property type="match status" value="1"/>
</dbReference>
<dbReference type="FunCoup" id="A0A067QRN2">
    <property type="interactions" value="1572"/>
</dbReference>
<dbReference type="Proteomes" id="UP000027135">
    <property type="component" value="Unassembled WGS sequence"/>
</dbReference>
<dbReference type="NCBIfam" id="TIGR00877">
    <property type="entry name" value="purD"/>
    <property type="match status" value="1"/>
</dbReference>
<evidence type="ECO:0000256" key="8">
    <source>
        <dbReference type="ARBA" id="ARBA00022679"/>
    </source>
</evidence>
<dbReference type="SMART" id="SM01210">
    <property type="entry name" value="GARS_C"/>
    <property type="match status" value="1"/>
</dbReference>
<dbReference type="Gene3D" id="3.40.50.20">
    <property type="match status" value="1"/>
</dbReference>
<dbReference type="FunFam" id="3.40.50.170:FF:000006">
    <property type="entry name" value="Trifunctional purine biosynthetic protein adenosine-3"/>
    <property type="match status" value="1"/>
</dbReference>
<dbReference type="PROSITE" id="PS50975">
    <property type="entry name" value="ATP_GRASP"/>
    <property type="match status" value="1"/>
</dbReference>
<comment type="similarity">
    <text evidence="6 16">In the central section; belongs to the AIR synthase family.</text>
</comment>
<dbReference type="InterPro" id="IPR004733">
    <property type="entry name" value="PurM_cligase"/>
</dbReference>
<dbReference type="EC" id="2.1.2.2" evidence="16"/>
<evidence type="ECO:0000256" key="3">
    <source>
        <dbReference type="ARBA" id="ARBA00005174"/>
    </source>
</evidence>
<dbReference type="GO" id="GO:0004644">
    <property type="term" value="F:phosphoribosylglycinamide formyltransferase activity"/>
    <property type="evidence" value="ECO:0007669"/>
    <property type="project" value="UniProtKB-EC"/>
</dbReference>
<comment type="pathway">
    <text evidence="1 16">Purine metabolism; IMP biosynthesis via de novo pathway; 5-amino-1-(5-phospho-D-ribosyl)imidazole from N(2)-formyl-N(1)-(5-phospho-D-ribosyl)glycinamide: step 2/2.</text>
</comment>
<dbReference type="Gene3D" id="3.30.1330.10">
    <property type="entry name" value="PurM-like, N-terminal domain"/>
    <property type="match status" value="1"/>
</dbReference>
<dbReference type="InterPro" id="IPR020559">
    <property type="entry name" value="PRibGlycinamide_synth_CS"/>
</dbReference>
<dbReference type="Pfam" id="PF00586">
    <property type="entry name" value="AIRS"/>
    <property type="match status" value="1"/>
</dbReference>
<dbReference type="GO" id="GO:0005524">
    <property type="term" value="F:ATP binding"/>
    <property type="evidence" value="ECO:0007669"/>
    <property type="project" value="UniProtKB-UniRule"/>
</dbReference>
<dbReference type="SUPFAM" id="SSF53328">
    <property type="entry name" value="Formyltransferase"/>
    <property type="match status" value="1"/>
</dbReference>
<evidence type="ECO:0000313" key="19">
    <source>
        <dbReference type="Proteomes" id="UP000027135"/>
    </source>
</evidence>
<dbReference type="EC" id="6.3.3.1" evidence="16"/>
<dbReference type="EMBL" id="KK853018">
    <property type="protein sequence ID" value="KDR12436.1"/>
    <property type="molecule type" value="Genomic_DNA"/>
</dbReference>
<evidence type="ECO:0000313" key="18">
    <source>
        <dbReference type="EMBL" id="KDR12436.1"/>
    </source>
</evidence>
<dbReference type="Gene3D" id="3.30.1490.20">
    <property type="entry name" value="ATP-grasp fold, A domain"/>
    <property type="match status" value="1"/>
</dbReference>
<evidence type="ECO:0000256" key="13">
    <source>
        <dbReference type="ARBA" id="ARBA00023211"/>
    </source>
</evidence>
<dbReference type="InterPro" id="IPR020562">
    <property type="entry name" value="PRibGlycinamide_synth_N"/>
</dbReference>
<sequence length="1007" mass="106454">MANVLVIGSGGREHAISWKLAQSDEVTKIYVSPGNAGISQVNKVICVALDIKDHEAVASWSKENNIGLVVVGPEVPLAAGIADVLHANGVNCFGPGRDAARIESDKDWAKSFMDRHGIPTARWGAFTSADKAKAFIVSSSFPALVVKASGLAAGKGVIVASSQSEAGKAVDSILTDHILGTAGNTVVVEELLEGEEVSVLAFVDGSNISVMLPSQDHKRHMDGDTGANTGGMGAYCPCPLISESDLAKVKDTVLQKAVNGLRMEKTPFTGVLYAGLMLTKNGPKVLEFNCRFGDPEAQVILPLLQSDLYKIMLACCGGKLDKHVLRWRPNTYAVGVVMASRGYPESSSKGNIITGHDVVSRRPEHLVFHCGTTISADGNLVTNGGRVLIVTAIASELMLAAAKATIACGTIVFEGAQYRTDISHKGIARSLLQEGCLSYKASGVDIVAGDNLIRRIRPAVAQTNRNGVLGSIGSFGGLFDIKAAGYKDPVLVSGTDGVGTKLKIAQACGLHSTVGIDLVAMCVNDILAHGAEPLFFLDYFACGVLNVDVASQVVTGVAEGCQRAGCALVGGETAEMPGMYAGNDYDLAGFAVGAVERSKLIPSTDKIQEGDIIIGLASSGVHSNGFSLVRKVLERSGFQYSDPAPFSTFGKSFGEEFLTPTKIYVKSLLPAVQSGKVKAVAHITGGGLTENIPRVLPKGYKVQIDALKWKIPPVFGWLAAAGGINASELLRTFNCGIGVIIIVSASDAEAVLQLIACETPCTIGTVELQGDRDASQVIVKNFVSVMETVMRPFVNSVMRVHTRNRKQVGVLISGSGTNLQSLIDATIDPGKGTGAEIVIVISNKPGVQGLIRAKNANIPTKVIPHTAYKSRLAFDMAVHSELTAAGVEIVCLAGFMRILTGDFVRLWRGRLINIHPALLPLFKGTHAHRQALEAGVRITGCTAHFVEEDIDAGAILVQESVQIEVGDTEESLQERVKLTEHKVFPKALMLVATEKVFLNEAGKLVWK</sequence>
<dbReference type="InterPro" id="IPR010918">
    <property type="entry name" value="PurM-like_C_dom"/>
</dbReference>
<dbReference type="InterPro" id="IPR016188">
    <property type="entry name" value="PurM-like_N"/>
</dbReference>
<reference evidence="18 19" key="1">
    <citation type="journal article" date="2014" name="Nat. Commun.">
        <title>Molecular traces of alternative social organization in a termite genome.</title>
        <authorList>
            <person name="Terrapon N."/>
            <person name="Li C."/>
            <person name="Robertson H.M."/>
            <person name="Ji L."/>
            <person name="Meng X."/>
            <person name="Booth W."/>
            <person name="Chen Z."/>
            <person name="Childers C.P."/>
            <person name="Glastad K.M."/>
            <person name="Gokhale K."/>
            <person name="Gowin J."/>
            <person name="Gronenberg W."/>
            <person name="Hermansen R.A."/>
            <person name="Hu H."/>
            <person name="Hunt B.G."/>
            <person name="Huylmans A.K."/>
            <person name="Khalil S.M."/>
            <person name="Mitchell R.D."/>
            <person name="Munoz-Torres M.C."/>
            <person name="Mustard J.A."/>
            <person name="Pan H."/>
            <person name="Reese J.T."/>
            <person name="Scharf M.E."/>
            <person name="Sun F."/>
            <person name="Vogel H."/>
            <person name="Xiao J."/>
            <person name="Yang W."/>
            <person name="Yang Z."/>
            <person name="Yang Z."/>
            <person name="Zhou J."/>
            <person name="Zhu J."/>
            <person name="Brent C.S."/>
            <person name="Elsik C.G."/>
            <person name="Goodisman M.A."/>
            <person name="Liberles D.A."/>
            <person name="Roe R.M."/>
            <person name="Vargo E.L."/>
            <person name="Vilcinskas A."/>
            <person name="Wang J."/>
            <person name="Bornberg-Bauer E."/>
            <person name="Korb J."/>
            <person name="Zhang G."/>
            <person name="Liebig J."/>
        </authorList>
    </citation>
    <scope>NUCLEOTIDE SEQUENCE [LARGE SCALE GENOMIC DNA]</scope>
    <source>
        <tissue evidence="18">Whole organism</tissue>
    </source>
</reference>
<dbReference type="SUPFAM" id="SSF56059">
    <property type="entry name" value="Glutathione synthetase ATP-binding domain-like"/>
    <property type="match status" value="1"/>
</dbReference>
<keyword evidence="14 16" id="KW-0511">Multifunctional enzyme</keyword>
<dbReference type="SUPFAM" id="SSF51246">
    <property type="entry name" value="Rudiment single hybrid motif"/>
    <property type="match status" value="1"/>
</dbReference>
<dbReference type="HAMAP" id="MF_01930">
    <property type="entry name" value="PurN"/>
    <property type="match status" value="1"/>
</dbReference>
<evidence type="ECO:0000256" key="11">
    <source>
        <dbReference type="ARBA" id="ARBA00022755"/>
    </source>
</evidence>
<dbReference type="InParanoid" id="A0A067QRN2"/>
<comment type="catalytic activity">
    <reaction evidence="16">
        <text>N(1)-(5-phospho-beta-D-ribosyl)glycinamide + (6R)-10-formyltetrahydrofolate = N(2)-formyl-N(1)-(5-phospho-beta-D-ribosyl)glycinamide + (6S)-5,6,7,8-tetrahydrofolate + H(+)</text>
        <dbReference type="Rhea" id="RHEA:15053"/>
        <dbReference type="ChEBI" id="CHEBI:15378"/>
        <dbReference type="ChEBI" id="CHEBI:57453"/>
        <dbReference type="ChEBI" id="CHEBI:143788"/>
        <dbReference type="ChEBI" id="CHEBI:147286"/>
        <dbReference type="ChEBI" id="CHEBI:195366"/>
        <dbReference type="EC" id="2.1.2.2"/>
    </reaction>
</comment>
<dbReference type="HAMAP" id="MF_00741">
    <property type="entry name" value="AIRS"/>
    <property type="match status" value="1"/>
</dbReference>
<evidence type="ECO:0000256" key="16">
    <source>
        <dbReference type="RuleBase" id="RU363089"/>
    </source>
</evidence>
<evidence type="ECO:0000256" key="10">
    <source>
        <dbReference type="ARBA" id="ARBA00022741"/>
    </source>
</evidence>
<comment type="similarity">
    <text evidence="4 16">In the N-terminal section; belongs to the GARS family.</text>
</comment>
<dbReference type="FunFam" id="3.30.470.20:FF:000018">
    <property type="entry name" value="Trifunctional purine biosynthetic protein adenosine-3"/>
    <property type="match status" value="1"/>
</dbReference>
<protein>
    <recommendedName>
        <fullName evidence="16">Trifunctional purine biosynthetic protein adenosine-3</fullName>
    </recommendedName>
    <domain>
        <recommendedName>
            <fullName evidence="16">Phosphoribosylamine--glycine ligase</fullName>
            <ecNumber evidence="16">6.3.4.13</ecNumber>
        </recommendedName>
        <alternativeName>
            <fullName evidence="16">Glycinamide ribonucleotide synthetase</fullName>
            <shortName evidence="16">GARS</shortName>
        </alternativeName>
        <alternativeName>
            <fullName evidence="16">Phosphoribosylglycinamide synthetase</fullName>
        </alternativeName>
    </domain>
    <domain>
        <recommendedName>
            <fullName evidence="16">Phosphoribosylformylglycinamidine cyclo-ligase</fullName>
            <ecNumber evidence="16">6.3.3.1</ecNumber>
        </recommendedName>
        <alternativeName>
            <fullName evidence="16">AIR synthase</fullName>
            <shortName evidence="16">AIRS</shortName>
        </alternativeName>
        <alternativeName>
            <fullName evidence="16">Phosphoribosyl-aminoimidazole synthetase</fullName>
        </alternativeName>
    </domain>
    <domain>
        <recommendedName>
            <fullName evidence="16">Phosphoribosylglycinamide formyltransferase</fullName>
            <ecNumber evidence="16">2.1.2.2</ecNumber>
        </recommendedName>
        <alternativeName>
            <fullName evidence="16">5'-phosphoribosylglycinamide transformylase</fullName>
        </alternativeName>
        <alternativeName>
            <fullName evidence="16">GAR transformylase</fullName>
            <shortName evidence="16">GART</shortName>
        </alternativeName>
    </domain>
</protein>
<comment type="catalytic activity">
    <reaction evidence="16">
        <text>5-phospho-beta-D-ribosylamine + glycine + ATP = N(1)-(5-phospho-beta-D-ribosyl)glycinamide + ADP + phosphate + H(+)</text>
        <dbReference type="Rhea" id="RHEA:17453"/>
        <dbReference type="ChEBI" id="CHEBI:15378"/>
        <dbReference type="ChEBI" id="CHEBI:30616"/>
        <dbReference type="ChEBI" id="CHEBI:43474"/>
        <dbReference type="ChEBI" id="CHEBI:57305"/>
        <dbReference type="ChEBI" id="CHEBI:58681"/>
        <dbReference type="ChEBI" id="CHEBI:143788"/>
        <dbReference type="ChEBI" id="CHEBI:456216"/>
        <dbReference type="EC" id="6.3.4.13"/>
    </reaction>
</comment>
<name>A0A067QRN2_ZOONE</name>
<comment type="similarity">
    <text evidence="5 16">In the C-terminal section; belongs to the GART family.</text>
</comment>
<dbReference type="InterPro" id="IPR004607">
    <property type="entry name" value="GART"/>
</dbReference>